<dbReference type="SUPFAM" id="SSF53474">
    <property type="entry name" value="alpha/beta-Hydrolases"/>
    <property type="match status" value="1"/>
</dbReference>
<dbReference type="Proteomes" id="UP000517523">
    <property type="component" value="Unassembled WGS sequence"/>
</dbReference>
<protein>
    <submittedName>
        <fullName evidence="1">Pimeloyl-ACP methyl ester carboxylesterase</fullName>
    </submittedName>
</protein>
<evidence type="ECO:0000313" key="1">
    <source>
        <dbReference type="EMBL" id="MBB3128550.1"/>
    </source>
</evidence>
<comment type="caution">
    <text evidence="1">The sequence shown here is derived from an EMBL/GenBank/DDBJ whole genome shotgun (WGS) entry which is preliminary data.</text>
</comment>
<dbReference type="AlphaFoldDB" id="A0A839TSB3"/>
<accession>A0A839TSB3</accession>
<evidence type="ECO:0000313" key="2">
    <source>
        <dbReference type="Proteomes" id="UP000517523"/>
    </source>
</evidence>
<sequence length="64" mass="6862">MIQTMGLVITTARPAEDLHLLIKELNVDPVHLTGQDVSGATVLRLAATYPEDVLSFTAIDLDSA</sequence>
<reference evidence="1 2" key="1">
    <citation type="submission" date="2020-08" db="EMBL/GenBank/DDBJ databases">
        <title>Genomic Encyclopedia of Type Strains, Phase III (KMG-III): the genomes of soil and plant-associated and newly described type strains.</title>
        <authorList>
            <person name="Whitman W."/>
        </authorList>
    </citation>
    <scope>NUCLEOTIDE SEQUENCE [LARGE SCALE GENOMIC DNA]</scope>
    <source>
        <strain evidence="1 2">CECT 5831</strain>
    </source>
</reference>
<gene>
    <name evidence="1" type="ORF">FHS19_003204</name>
</gene>
<organism evidence="1 2">
    <name type="scientific">Paenibacillus rhizosphaerae</name>
    <dbReference type="NCBI Taxonomy" id="297318"/>
    <lineage>
        <taxon>Bacteria</taxon>
        <taxon>Bacillati</taxon>
        <taxon>Bacillota</taxon>
        <taxon>Bacilli</taxon>
        <taxon>Bacillales</taxon>
        <taxon>Paenibacillaceae</taxon>
        <taxon>Paenibacillus</taxon>
    </lineage>
</organism>
<name>A0A839TSB3_9BACL</name>
<dbReference type="InterPro" id="IPR029058">
    <property type="entry name" value="AB_hydrolase_fold"/>
</dbReference>
<proteinExistence type="predicted"/>
<dbReference type="Gene3D" id="3.40.50.1820">
    <property type="entry name" value="alpha/beta hydrolase"/>
    <property type="match status" value="1"/>
</dbReference>
<dbReference type="EMBL" id="JACHXJ010000002">
    <property type="protein sequence ID" value="MBB3128550.1"/>
    <property type="molecule type" value="Genomic_DNA"/>
</dbReference>